<name>A0A327JSR0_9HYPH</name>
<feature type="domain" description="Phosphatidic acid phosphatase type 2/haloperoxidase" evidence="2">
    <location>
        <begin position="102"/>
        <end position="229"/>
    </location>
</feature>
<dbReference type="EMBL" id="NPEV01000009">
    <property type="protein sequence ID" value="RAI28493.1"/>
    <property type="molecule type" value="Genomic_DNA"/>
</dbReference>
<dbReference type="InterPro" id="IPR000326">
    <property type="entry name" value="PAP2/HPO"/>
</dbReference>
<dbReference type="Proteomes" id="UP000249299">
    <property type="component" value="Unassembled WGS sequence"/>
</dbReference>
<sequence>MRTSLATAVSAIAQNPLRAAVIATALLSLFFLLLPDVDIAVSRLFYEPGAGFPLADVPFLQDLRALNRFLMRLIGVCAGGALLAWMLIRRLRARFDVRAPVFLLSTLALGPWLMVNIILKGYWGRARPVQTDVFGGESPFSNVWQIVDHCQTNCSFTSGEAASAAWLFALVFIAPVAWRRTMSIGIGLFAVAASFNRILFGGHFLSDVLLSWTLIFAVLLLLRWVIYKRPPKWLERPRLEAALARAGDAVVARSRRAAGKLRAARKRAFDTLR</sequence>
<feature type="transmembrane region" description="Helical" evidence="1">
    <location>
        <begin position="100"/>
        <end position="119"/>
    </location>
</feature>
<feature type="transmembrane region" description="Helical" evidence="1">
    <location>
        <begin position="161"/>
        <end position="178"/>
    </location>
</feature>
<dbReference type="SUPFAM" id="SSF48317">
    <property type="entry name" value="Acid phosphatase/Vanadium-dependent haloperoxidase"/>
    <property type="match status" value="1"/>
</dbReference>
<feature type="transmembrane region" description="Helical" evidence="1">
    <location>
        <begin position="209"/>
        <end position="226"/>
    </location>
</feature>
<feature type="transmembrane region" description="Helical" evidence="1">
    <location>
        <begin position="185"/>
        <end position="203"/>
    </location>
</feature>
<keyword evidence="1" id="KW-0472">Membrane</keyword>
<gene>
    <name evidence="3" type="ORF">CH339_06295</name>
</gene>
<dbReference type="OrthoDB" id="9813524at2"/>
<protein>
    <recommendedName>
        <fullName evidence="2">Phosphatidic acid phosphatase type 2/haloperoxidase domain-containing protein</fullName>
    </recommendedName>
</protein>
<accession>A0A327JSR0</accession>
<evidence type="ECO:0000259" key="2">
    <source>
        <dbReference type="Pfam" id="PF01569"/>
    </source>
</evidence>
<comment type="caution">
    <text evidence="3">The sequence shown here is derived from an EMBL/GenBank/DDBJ whole genome shotgun (WGS) entry which is preliminary data.</text>
</comment>
<dbReference type="Pfam" id="PF01569">
    <property type="entry name" value="PAP2"/>
    <property type="match status" value="1"/>
</dbReference>
<evidence type="ECO:0000256" key="1">
    <source>
        <dbReference type="SAM" id="Phobius"/>
    </source>
</evidence>
<organism evidence="3 4">
    <name type="scientific">Rhodobium orientis</name>
    <dbReference type="NCBI Taxonomy" id="34017"/>
    <lineage>
        <taxon>Bacteria</taxon>
        <taxon>Pseudomonadati</taxon>
        <taxon>Pseudomonadota</taxon>
        <taxon>Alphaproteobacteria</taxon>
        <taxon>Hyphomicrobiales</taxon>
        <taxon>Rhodobiaceae</taxon>
        <taxon>Rhodobium</taxon>
    </lineage>
</organism>
<dbReference type="InterPro" id="IPR036938">
    <property type="entry name" value="PAP2/HPO_sf"/>
</dbReference>
<keyword evidence="1" id="KW-1133">Transmembrane helix</keyword>
<reference evidence="3 4" key="1">
    <citation type="submission" date="2017-07" db="EMBL/GenBank/DDBJ databases">
        <title>Draft Genome Sequences of Select Purple Nonsulfur Bacteria.</title>
        <authorList>
            <person name="Lasarre B."/>
            <person name="Mckinlay J.B."/>
        </authorList>
    </citation>
    <scope>NUCLEOTIDE SEQUENCE [LARGE SCALE GENOMIC DNA]</scope>
    <source>
        <strain evidence="3 4">DSM 11290</strain>
    </source>
</reference>
<keyword evidence="4" id="KW-1185">Reference proteome</keyword>
<proteinExistence type="predicted"/>
<feature type="transmembrane region" description="Helical" evidence="1">
    <location>
        <begin position="69"/>
        <end position="88"/>
    </location>
</feature>
<evidence type="ECO:0000313" key="3">
    <source>
        <dbReference type="EMBL" id="RAI28493.1"/>
    </source>
</evidence>
<evidence type="ECO:0000313" key="4">
    <source>
        <dbReference type="Proteomes" id="UP000249299"/>
    </source>
</evidence>
<dbReference type="Gene3D" id="1.20.144.10">
    <property type="entry name" value="Phosphatidic acid phosphatase type 2/haloperoxidase"/>
    <property type="match status" value="1"/>
</dbReference>
<dbReference type="CDD" id="cd03396">
    <property type="entry name" value="PAP2_like_6"/>
    <property type="match status" value="1"/>
</dbReference>
<dbReference type="RefSeq" id="WP_111433488.1">
    <property type="nucleotide sequence ID" value="NZ_JACIGG010000010.1"/>
</dbReference>
<keyword evidence="1" id="KW-0812">Transmembrane</keyword>
<dbReference type="AlphaFoldDB" id="A0A327JSR0"/>